<dbReference type="AlphaFoldDB" id="G8JQV0"/>
<reference evidence="4" key="1">
    <citation type="journal article" date="2012" name="G3 (Bethesda)">
        <title>Pichia sorbitophila, an interspecies yeast hybrid reveals early steps of genome resolution following polyploidization.</title>
        <authorList>
            <person name="Leh Louis V."/>
            <person name="Despons L."/>
            <person name="Friedrich A."/>
            <person name="Martin T."/>
            <person name="Durrens P."/>
            <person name="Casaregola S."/>
            <person name="Neuveglise C."/>
            <person name="Fairhead C."/>
            <person name="Marck C."/>
            <person name="Cruz J.A."/>
            <person name="Straub M.L."/>
            <person name="Kugler V."/>
            <person name="Sacerdot C."/>
            <person name="Uzunov Z."/>
            <person name="Thierry A."/>
            <person name="Weiss S."/>
            <person name="Bleykasten C."/>
            <person name="De Montigny J."/>
            <person name="Jacques N."/>
            <person name="Jung P."/>
            <person name="Lemaire M."/>
            <person name="Mallet S."/>
            <person name="Morel G."/>
            <person name="Richard G.F."/>
            <person name="Sarkar A."/>
            <person name="Savel G."/>
            <person name="Schacherer J."/>
            <person name="Seret M.L."/>
            <person name="Talla E."/>
            <person name="Samson G."/>
            <person name="Jubin C."/>
            <person name="Poulain J."/>
            <person name="Vacherie B."/>
            <person name="Barbe V."/>
            <person name="Pelletier E."/>
            <person name="Sherman D.J."/>
            <person name="Westhof E."/>
            <person name="Weissenbach J."/>
            <person name="Baret P.V."/>
            <person name="Wincker P."/>
            <person name="Gaillardin C."/>
            <person name="Dujon B."/>
            <person name="Souciet J.L."/>
        </authorList>
    </citation>
    <scope>NUCLEOTIDE SEQUENCE [LARGE SCALE GENOMIC DNA]</scope>
    <source>
        <strain evidence="4">CBS 270.75 / DBVPG 7215 / KCTC 17166 / NRRL Y-17582</strain>
    </source>
</reference>
<dbReference type="InParanoid" id="G8JQV0"/>
<evidence type="ECO:0000256" key="1">
    <source>
        <dbReference type="SAM" id="SignalP"/>
    </source>
</evidence>
<dbReference type="OMA" id="CLDLTHG"/>
<organism evidence="3 4">
    <name type="scientific">Eremothecium cymbalariae (strain CBS 270.75 / DBVPG 7215 / KCTC 17166 / NRRL Y-17582)</name>
    <name type="common">Yeast</name>
    <dbReference type="NCBI Taxonomy" id="931890"/>
    <lineage>
        <taxon>Eukaryota</taxon>
        <taxon>Fungi</taxon>
        <taxon>Dikarya</taxon>
        <taxon>Ascomycota</taxon>
        <taxon>Saccharomycotina</taxon>
        <taxon>Saccharomycetes</taxon>
        <taxon>Saccharomycetales</taxon>
        <taxon>Saccharomycetaceae</taxon>
        <taxon>Eremothecium</taxon>
    </lineage>
</organism>
<keyword evidence="4" id="KW-1185">Reference proteome</keyword>
<gene>
    <name evidence="3" type="ordered locus">Ecym_3623</name>
</gene>
<accession>G8JQV0</accession>
<dbReference type="GeneID" id="11471140"/>
<dbReference type="Proteomes" id="UP000006790">
    <property type="component" value="Chromosome 3"/>
</dbReference>
<proteinExistence type="predicted"/>
<evidence type="ECO:0000259" key="2">
    <source>
        <dbReference type="Pfam" id="PF20521"/>
    </source>
</evidence>
<feature type="chain" id="PRO_5003510543" description="Secreted protein CSS2 C-terminal domain-containing protein" evidence="1">
    <location>
        <begin position="21"/>
        <end position="210"/>
    </location>
</feature>
<keyword evidence="1" id="KW-0732">Signal</keyword>
<dbReference type="EMBL" id="CP002499">
    <property type="protein sequence ID" value="AET39084.1"/>
    <property type="molecule type" value="Genomic_DNA"/>
</dbReference>
<protein>
    <recommendedName>
        <fullName evidence="2">Secreted protein CSS2 C-terminal domain-containing protein</fullName>
    </recommendedName>
</protein>
<dbReference type="InterPro" id="IPR046624">
    <property type="entry name" value="CSS2_C"/>
</dbReference>
<dbReference type="OrthoDB" id="5059029at2759"/>
<evidence type="ECO:0000313" key="4">
    <source>
        <dbReference type="Proteomes" id="UP000006790"/>
    </source>
</evidence>
<feature type="signal peptide" evidence="1">
    <location>
        <begin position="1"/>
        <end position="20"/>
    </location>
</feature>
<dbReference type="HOGENOM" id="CLU_1310112_0_0_1"/>
<evidence type="ECO:0000313" key="3">
    <source>
        <dbReference type="EMBL" id="AET39084.1"/>
    </source>
</evidence>
<dbReference type="Pfam" id="PF20521">
    <property type="entry name" value="DUF6736"/>
    <property type="match status" value="1"/>
</dbReference>
<name>G8JQV0_ERECY</name>
<dbReference type="RefSeq" id="XP_003645901.1">
    <property type="nucleotide sequence ID" value="XM_003645853.1"/>
</dbReference>
<dbReference type="KEGG" id="erc:Ecym_3623"/>
<sequence length="210" mass="23299">MYFIKPAVLGFISFCGFSSAFEPLFLNNVPETQLDVVPPVGSSVGFIDIGEYESNGHDEAFKSYSVEKDVDLKRTDVHVCRGNNAYKCEGTEVDAEAAAESIAGIAYLNSRNRDCRRGIYQYDKFYFSYKATGKNCNTSARFETLKGAIKDYIQFEMTHQVCQFTCIAMNHEGSWNGYVGIGTNLGLVQYTDCGPESGPFRSCTQCGDKC</sequence>
<feature type="domain" description="Secreted protein CSS2 C-terminal" evidence="2">
    <location>
        <begin position="73"/>
        <end position="183"/>
    </location>
</feature>